<organism evidence="4 5">
    <name type="scientific">Angomonas deanei</name>
    <dbReference type="NCBI Taxonomy" id="59799"/>
    <lineage>
        <taxon>Eukaryota</taxon>
        <taxon>Discoba</taxon>
        <taxon>Euglenozoa</taxon>
        <taxon>Kinetoplastea</taxon>
        <taxon>Metakinetoplastina</taxon>
        <taxon>Trypanosomatida</taxon>
        <taxon>Trypanosomatidae</taxon>
        <taxon>Strigomonadinae</taxon>
        <taxon>Angomonas</taxon>
    </lineage>
</organism>
<name>A0A7G2CXA1_9TRYP</name>
<keyword evidence="5" id="KW-1185">Reference proteome</keyword>
<feature type="region of interest" description="Disordered" evidence="2">
    <location>
        <begin position="43"/>
        <end position="65"/>
    </location>
</feature>
<feature type="compositionally biased region" description="Polar residues" evidence="2">
    <location>
        <begin position="146"/>
        <end position="156"/>
    </location>
</feature>
<feature type="coiled-coil region" evidence="1">
    <location>
        <begin position="167"/>
        <end position="194"/>
    </location>
</feature>
<dbReference type="EMBL" id="LR877173">
    <property type="protein sequence ID" value="CAD2222912.1"/>
    <property type="molecule type" value="Genomic_DNA"/>
</dbReference>
<dbReference type="SUPFAM" id="SSF50156">
    <property type="entry name" value="PDZ domain-like"/>
    <property type="match status" value="1"/>
</dbReference>
<dbReference type="VEuPathDB" id="TriTrypDB:ADEAN_001046800"/>
<feature type="domain" description="PDZ" evidence="3">
    <location>
        <begin position="374"/>
        <end position="457"/>
    </location>
</feature>
<evidence type="ECO:0000313" key="4">
    <source>
        <dbReference type="EMBL" id="CAD2222912.1"/>
    </source>
</evidence>
<evidence type="ECO:0000256" key="2">
    <source>
        <dbReference type="SAM" id="MobiDB-lite"/>
    </source>
</evidence>
<keyword evidence="1" id="KW-0175">Coiled coil</keyword>
<feature type="region of interest" description="Disordered" evidence="2">
    <location>
        <begin position="333"/>
        <end position="363"/>
    </location>
</feature>
<dbReference type="AlphaFoldDB" id="A0A7G2CXA1"/>
<feature type="region of interest" description="Disordered" evidence="2">
    <location>
        <begin position="291"/>
        <end position="312"/>
    </location>
</feature>
<protein>
    <submittedName>
        <fullName evidence="4">PDZ domain containing protein, putative</fullName>
    </submittedName>
</protein>
<reference evidence="4 5" key="1">
    <citation type="submission" date="2020-08" db="EMBL/GenBank/DDBJ databases">
        <authorList>
            <person name="Newling K."/>
            <person name="Davey J."/>
            <person name="Forrester S."/>
        </authorList>
    </citation>
    <scope>NUCLEOTIDE SEQUENCE [LARGE SCALE GENOMIC DNA]</scope>
    <source>
        <strain evidence="5">Crithidia deanei Carvalho (ATCC PRA-265)</strain>
    </source>
</reference>
<dbReference type="InterPro" id="IPR036034">
    <property type="entry name" value="PDZ_sf"/>
</dbReference>
<evidence type="ECO:0000313" key="5">
    <source>
        <dbReference type="Proteomes" id="UP000515908"/>
    </source>
</evidence>
<feature type="compositionally biased region" description="Low complexity" evidence="2">
    <location>
        <begin position="45"/>
        <end position="56"/>
    </location>
</feature>
<feature type="compositionally biased region" description="Pro residues" evidence="2">
    <location>
        <begin position="295"/>
        <end position="309"/>
    </location>
</feature>
<proteinExistence type="predicted"/>
<feature type="compositionally biased region" description="Low complexity" evidence="2">
    <location>
        <begin position="337"/>
        <end position="354"/>
    </location>
</feature>
<feature type="region of interest" description="Disordered" evidence="2">
    <location>
        <begin position="101"/>
        <end position="159"/>
    </location>
</feature>
<evidence type="ECO:0000259" key="3">
    <source>
        <dbReference type="Pfam" id="PF13180"/>
    </source>
</evidence>
<feature type="compositionally biased region" description="Polar residues" evidence="2">
    <location>
        <begin position="104"/>
        <end position="113"/>
    </location>
</feature>
<gene>
    <name evidence="4" type="ORF">ADEAN_001046800</name>
</gene>
<evidence type="ECO:0000256" key="1">
    <source>
        <dbReference type="SAM" id="Coils"/>
    </source>
</evidence>
<dbReference type="Pfam" id="PF13180">
    <property type="entry name" value="PDZ_2"/>
    <property type="match status" value="1"/>
</dbReference>
<dbReference type="InterPro" id="IPR001478">
    <property type="entry name" value="PDZ"/>
</dbReference>
<dbReference type="Gene3D" id="2.30.42.10">
    <property type="match status" value="1"/>
</dbReference>
<dbReference type="Proteomes" id="UP000515908">
    <property type="component" value="Chromosome 29"/>
</dbReference>
<sequence>MEDTIKKNEIFTLLKNYPSTLEVQLMIDQTLQKFEKKKIAPLLHNNENNNNQNHTNAGGSSKAESRDWMETLVKAQVEDYFMNKLPSLVELEVEKRMAARTHSHNQNNDNNSVPRERSPPPLPRPPVKSTTTPVAPAAELKDLSEPASTTSPSTDGQKTREMILTAVHDVEHQLNTLQKEVNELAHQQRTARRRVRRLCEALEGNTTVQRTVEAVADQLPALEESYHALPKDVSTSNEKKLKEWKTLYAVFNHVLDQGETQRAAQLAQGVLEGLLAPSKTATVAAEDHVSTQLFPPSPQGPPSASPTPPRLAQVRHAEVARTAFHAVKQYEQATGHPYSQKVSSPSKSSPRKGSNANNNNTSFKLGIDAVNVPSGVLPRVLGARGGVKVLSVVEGHSASKVGVLPGDVIISLSTLRQKEQRIQTCTDLQEALRDVNPGEEVKLDVYRHAQHRLTSIKMKVE</sequence>
<accession>A0A7G2CXA1</accession>